<sequence length="74" mass="8279">MVQEPHQPDIAQLFMVSSTSKSDKDGHATAHCFTPVSTSNDNVNLAGVRTAAVALLFMSSIRRTFLEYHQREMR</sequence>
<comment type="caution">
    <text evidence="1">The sequence shown here is derived from an EMBL/GenBank/DDBJ whole genome shotgun (WGS) entry which is preliminary data.</text>
</comment>
<proteinExistence type="predicted"/>
<organism evidence="1 2">
    <name type="scientific">Necator americanus</name>
    <name type="common">Human hookworm</name>
    <dbReference type="NCBI Taxonomy" id="51031"/>
    <lineage>
        <taxon>Eukaryota</taxon>
        <taxon>Metazoa</taxon>
        <taxon>Ecdysozoa</taxon>
        <taxon>Nematoda</taxon>
        <taxon>Chromadorea</taxon>
        <taxon>Rhabditida</taxon>
        <taxon>Rhabditina</taxon>
        <taxon>Rhabditomorpha</taxon>
        <taxon>Strongyloidea</taxon>
        <taxon>Ancylostomatidae</taxon>
        <taxon>Bunostominae</taxon>
        <taxon>Necator</taxon>
    </lineage>
</organism>
<name>A0ABR1EMJ7_NECAM</name>
<evidence type="ECO:0000313" key="2">
    <source>
        <dbReference type="Proteomes" id="UP001303046"/>
    </source>
</evidence>
<keyword evidence="2" id="KW-1185">Reference proteome</keyword>
<dbReference type="EMBL" id="JAVFWL010000006">
    <property type="protein sequence ID" value="KAK6763758.1"/>
    <property type="molecule type" value="Genomic_DNA"/>
</dbReference>
<dbReference type="Proteomes" id="UP001303046">
    <property type="component" value="Unassembled WGS sequence"/>
</dbReference>
<evidence type="ECO:0000313" key="1">
    <source>
        <dbReference type="EMBL" id="KAK6763758.1"/>
    </source>
</evidence>
<protein>
    <submittedName>
        <fullName evidence="1">Uncharacterized protein</fullName>
    </submittedName>
</protein>
<gene>
    <name evidence="1" type="primary">Necator_chrX.g24353</name>
    <name evidence="1" type="ORF">RB195_024188</name>
</gene>
<accession>A0ABR1EMJ7</accession>
<reference evidence="1 2" key="1">
    <citation type="submission" date="2023-08" db="EMBL/GenBank/DDBJ databases">
        <title>A Necator americanus chromosomal reference genome.</title>
        <authorList>
            <person name="Ilik V."/>
            <person name="Petrzelkova K.J."/>
            <person name="Pardy F."/>
            <person name="Fuh T."/>
            <person name="Niatou-Singa F.S."/>
            <person name="Gouil Q."/>
            <person name="Baker L."/>
            <person name="Ritchie M.E."/>
            <person name="Jex A.R."/>
            <person name="Gazzola D."/>
            <person name="Li H."/>
            <person name="Toshio Fujiwara R."/>
            <person name="Zhan B."/>
            <person name="Aroian R.V."/>
            <person name="Pafco B."/>
            <person name="Schwarz E.M."/>
        </authorList>
    </citation>
    <scope>NUCLEOTIDE SEQUENCE [LARGE SCALE GENOMIC DNA]</scope>
    <source>
        <strain evidence="1 2">Aroian</strain>
        <tissue evidence="1">Whole animal</tissue>
    </source>
</reference>